<dbReference type="Gene3D" id="3.20.20.70">
    <property type="entry name" value="Aldolase class I"/>
    <property type="match status" value="1"/>
</dbReference>
<organism evidence="8 9">
    <name type="scientific">Pseudoduganella umbonata</name>
    <dbReference type="NCBI Taxonomy" id="864828"/>
    <lineage>
        <taxon>Bacteria</taxon>
        <taxon>Pseudomonadati</taxon>
        <taxon>Pseudomonadota</taxon>
        <taxon>Betaproteobacteria</taxon>
        <taxon>Burkholderiales</taxon>
        <taxon>Oxalobacteraceae</taxon>
        <taxon>Telluria group</taxon>
        <taxon>Pseudoduganella</taxon>
    </lineage>
</organism>
<dbReference type="PANTHER" id="PTHR43053:SF3">
    <property type="entry name" value="ALPHA-GALACTOSIDASE C-RELATED"/>
    <property type="match status" value="1"/>
</dbReference>
<dbReference type="InterPro" id="IPR013785">
    <property type="entry name" value="Aldolase_TIM"/>
</dbReference>
<accession>A0ABX5UHG5</accession>
<dbReference type="InterPro" id="IPR038417">
    <property type="entry name" value="Alpga-gal_N_sf"/>
</dbReference>
<dbReference type="InterPro" id="IPR002252">
    <property type="entry name" value="Glyco_hydro_36"/>
</dbReference>
<dbReference type="InterPro" id="IPR050985">
    <property type="entry name" value="Alpha-glycosidase_related"/>
</dbReference>
<name>A0ABX5UHG5_9BURK</name>
<evidence type="ECO:0000256" key="1">
    <source>
        <dbReference type="ARBA" id="ARBA00001255"/>
    </source>
</evidence>
<gene>
    <name evidence="8" type="ORF">FCL38_08330</name>
</gene>
<dbReference type="PIRSF" id="PIRSF005536">
    <property type="entry name" value="Agal"/>
    <property type="match status" value="1"/>
</dbReference>
<keyword evidence="3 5" id="KW-0378">Hydrolase</keyword>
<evidence type="ECO:0000256" key="5">
    <source>
        <dbReference type="PIRNR" id="PIRNR005536"/>
    </source>
</evidence>
<evidence type="ECO:0000313" key="9">
    <source>
        <dbReference type="Proteomes" id="UP000298763"/>
    </source>
</evidence>
<keyword evidence="4 5" id="KW-0326">Glycosidase</keyword>
<reference evidence="8 9" key="1">
    <citation type="submission" date="2019-05" db="EMBL/GenBank/DDBJ databases">
        <title>Draft Genome Sequences of Six Type Strains of the Genus Massilia.</title>
        <authorList>
            <person name="Miess H."/>
            <person name="Frediansyhah A."/>
            <person name="Gross H."/>
        </authorList>
    </citation>
    <scope>NUCLEOTIDE SEQUENCE [LARGE SCALE GENOMIC DNA]</scope>
    <source>
        <strain evidence="8 9">DSMZ 26121</strain>
    </source>
</reference>
<sequence>MDDQVPDTSANYLVMHGRHSSLVLEMPAGEAPVWRYWGPRLPDGAVPAAPLRDGRPLPSFMLDADQPLTVMPTFGVGWFGQSAVLAHRAGHAFAQAWTSCVLEWLEPGREAVLRLADAVAQVGAEIRLRLDADSDVLVASTVLANLGDTPLDVQWLAAFTLPLPGECDQVRSYAGQHLHEFMLQTDPLSRSLWRRENRRGRTSHDCFPGAVACTPGAGEDSGAVYGAHLAWSGNHQQTIEWLHDGQYQWQLGEWLAPGEGLLAPGGRLQTPELVASFSAAGWNGLAANFHAELRARLQWPQGRMRPRPVHLNTWEGFYFDIHPGPVSELASAAASVGIERFVLDDGWFHGRHHDRAALGDWWPDEGKFPDGLGELIAHVTGLGMEFGLWFEPEMINPDSELYRVHPEWALQLAGRPLLTARNQLVLDIARPEVAEYLFGKISALLSAHPIRYIKWDHNRDLTTAGLADGRPGYRAQVLAVYALMERLRAAYPDVEIESCSGGGGRIDFAVLRHTHRVWTSDCIDALSRIDIQRGFLQFFPPEIMGAHVGTAPAHTTGRSQSMAFRAAVALPGHLGVELDVRTLDPQDKAELAGWIALYKELRPQLHAGRVWTGQGGDGLLWQAHGDSGGDAILLFVYRREPSTHRYTPPLRLPMLDAGAHYRVTELRPESAVPATGHQAPLLDAIGSAEGMSFSGAWLVHAGLPVPRGKAQTAGIYRLDRHRLA</sequence>
<dbReference type="EMBL" id="CP040017">
    <property type="protein sequence ID" value="QCP10433.1"/>
    <property type="molecule type" value="Genomic_DNA"/>
</dbReference>
<dbReference type="InterPro" id="IPR017853">
    <property type="entry name" value="GH"/>
</dbReference>
<evidence type="ECO:0000259" key="7">
    <source>
        <dbReference type="Pfam" id="PF16875"/>
    </source>
</evidence>
<evidence type="ECO:0000256" key="3">
    <source>
        <dbReference type="ARBA" id="ARBA00022801"/>
    </source>
</evidence>
<dbReference type="PANTHER" id="PTHR43053">
    <property type="entry name" value="GLYCOSIDASE FAMILY 31"/>
    <property type="match status" value="1"/>
</dbReference>
<dbReference type="InterPro" id="IPR031704">
    <property type="entry name" value="Glyco_hydro_36_N"/>
</dbReference>
<evidence type="ECO:0000313" key="8">
    <source>
        <dbReference type="EMBL" id="QCP10433.1"/>
    </source>
</evidence>
<feature type="domain" description="Glycosyl hydrolase family 36 N-terminal" evidence="7">
    <location>
        <begin position="32"/>
        <end position="254"/>
    </location>
</feature>
<feature type="domain" description="Glycosyl hydrolase family 36 C-terminal" evidence="6">
    <location>
        <begin position="630"/>
        <end position="716"/>
    </location>
</feature>
<dbReference type="Pfam" id="PF16875">
    <property type="entry name" value="Glyco_hydro_36N"/>
    <property type="match status" value="1"/>
</dbReference>
<dbReference type="Gene3D" id="2.70.98.60">
    <property type="entry name" value="alpha-galactosidase from lactobacil brevis"/>
    <property type="match status" value="1"/>
</dbReference>
<dbReference type="Gene3D" id="2.60.40.1180">
    <property type="entry name" value="Golgi alpha-mannosidase II"/>
    <property type="match status" value="1"/>
</dbReference>
<evidence type="ECO:0000256" key="4">
    <source>
        <dbReference type="ARBA" id="ARBA00023295"/>
    </source>
</evidence>
<dbReference type="CDD" id="cd14791">
    <property type="entry name" value="GH36"/>
    <property type="match status" value="1"/>
</dbReference>
<dbReference type="Pfam" id="PF02065">
    <property type="entry name" value="Melibiase"/>
    <property type="match status" value="1"/>
</dbReference>
<dbReference type="InterPro" id="IPR031705">
    <property type="entry name" value="Glyco_hydro_36_C"/>
</dbReference>
<dbReference type="InterPro" id="IPR013780">
    <property type="entry name" value="Glyco_hydro_b"/>
</dbReference>
<dbReference type="PRINTS" id="PR00743">
    <property type="entry name" value="GLHYDRLASE36"/>
</dbReference>
<comment type="similarity">
    <text evidence="5">Belongs to the glycosyl hydrolase.</text>
</comment>
<dbReference type="SUPFAM" id="SSF51445">
    <property type="entry name" value="(Trans)glycosidases"/>
    <property type="match status" value="1"/>
</dbReference>
<evidence type="ECO:0000256" key="2">
    <source>
        <dbReference type="ARBA" id="ARBA00012755"/>
    </source>
</evidence>
<evidence type="ECO:0000259" key="6">
    <source>
        <dbReference type="Pfam" id="PF16874"/>
    </source>
</evidence>
<keyword evidence="9" id="KW-1185">Reference proteome</keyword>
<dbReference type="Proteomes" id="UP000298763">
    <property type="component" value="Chromosome"/>
</dbReference>
<dbReference type="EC" id="3.2.1.22" evidence="2 5"/>
<proteinExistence type="inferred from homology"/>
<dbReference type="Pfam" id="PF16874">
    <property type="entry name" value="Glyco_hydro_36C"/>
    <property type="match status" value="1"/>
</dbReference>
<protein>
    <recommendedName>
        <fullName evidence="2 5">Alpha-galactosidase</fullName>
        <ecNumber evidence="2 5">3.2.1.22</ecNumber>
    </recommendedName>
</protein>
<comment type="catalytic activity">
    <reaction evidence="1 5">
        <text>Hydrolysis of terminal, non-reducing alpha-D-galactose residues in alpha-D-galactosides, including galactose oligosaccharides, galactomannans and galactolipids.</text>
        <dbReference type="EC" id="3.2.1.22"/>
    </reaction>
</comment>